<dbReference type="EMBL" id="JAPMOS010000017">
    <property type="protein sequence ID" value="KAJ4459842.1"/>
    <property type="molecule type" value="Genomic_DNA"/>
</dbReference>
<proteinExistence type="predicted"/>
<sequence>MGVYVRKPTHKQPKKIRSLCLWTCRQAYQLPAGPPLHALDDLPRGDLPVQLVHPSSRQAIRKAMRPAEGRASAGLRQAGAAAGQLGRVAAPQLLKSKKYSVPSWTTAASVRPVVGGGGGW</sequence>
<comment type="caution">
    <text evidence="1">The sequence shown here is derived from an EMBL/GenBank/DDBJ whole genome shotgun (WGS) entry which is preliminary data.</text>
</comment>
<accession>A0ABQ8UQ56</accession>
<reference evidence="1" key="1">
    <citation type="journal article" date="2022" name="bioRxiv">
        <title>Genomics of Preaxostyla Flagellates Illuminates Evolutionary Transitions and the Path Towards Mitochondrial Loss.</title>
        <authorList>
            <person name="Novak L.V.F."/>
            <person name="Treitli S.C."/>
            <person name="Pyrih J."/>
            <person name="Halakuc P."/>
            <person name="Pipaliya S.V."/>
            <person name="Vacek V."/>
            <person name="Brzon O."/>
            <person name="Soukal P."/>
            <person name="Eme L."/>
            <person name="Dacks J.B."/>
            <person name="Karnkowska A."/>
            <person name="Elias M."/>
            <person name="Hampl V."/>
        </authorList>
    </citation>
    <scope>NUCLEOTIDE SEQUENCE</scope>
    <source>
        <strain evidence="1">RCP-MX</strain>
    </source>
</reference>
<evidence type="ECO:0000313" key="1">
    <source>
        <dbReference type="EMBL" id="KAJ4459842.1"/>
    </source>
</evidence>
<evidence type="ECO:0000313" key="2">
    <source>
        <dbReference type="Proteomes" id="UP001141327"/>
    </source>
</evidence>
<organism evidence="1 2">
    <name type="scientific">Paratrimastix pyriformis</name>
    <dbReference type="NCBI Taxonomy" id="342808"/>
    <lineage>
        <taxon>Eukaryota</taxon>
        <taxon>Metamonada</taxon>
        <taxon>Preaxostyla</taxon>
        <taxon>Paratrimastigidae</taxon>
        <taxon>Paratrimastix</taxon>
    </lineage>
</organism>
<name>A0ABQ8UQ56_9EUKA</name>
<gene>
    <name evidence="1" type="ORF">PAPYR_4253</name>
</gene>
<dbReference type="Proteomes" id="UP001141327">
    <property type="component" value="Unassembled WGS sequence"/>
</dbReference>
<keyword evidence="2" id="KW-1185">Reference proteome</keyword>
<protein>
    <submittedName>
        <fullName evidence="1">Uncharacterized protein</fullName>
    </submittedName>
</protein>